<evidence type="ECO:0000313" key="1">
    <source>
        <dbReference type="EMBL" id="CCE66950.1"/>
    </source>
</evidence>
<reference evidence="1" key="1">
    <citation type="submission" date="2011-11" db="EMBL/GenBank/DDBJ databases">
        <title>Complete genome sequence of Candidatus Mycoplasma haemominutum.</title>
        <authorList>
            <person name="Barker E.N."/>
            <person name="Darby A.C."/>
            <person name="Helps C.R."/>
            <person name="Peters I.R."/>
            <person name="Hughes M.A."/>
            <person name="Radford A.D."/>
            <person name="Novacco M."/>
            <person name="Boretti F."/>
            <person name="Hofmann-Lehmann R."/>
            <person name="Tasker S."/>
        </authorList>
    </citation>
    <scope>NUCLEOTIDE SEQUENCE</scope>
    <source>
        <strain evidence="1">Birmingham 1</strain>
    </source>
</reference>
<name>G8C3Q2_9MOLU</name>
<dbReference type="PATRIC" id="fig|1116213.3.peg.467"/>
<dbReference type="RefSeq" id="WP_015511815.1">
    <property type="nucleotide sequence ID" value="NC_021007.1"/>
</dbReference>
<sequence>MKLTIPKAITACGVLGGGGAIAPTLMSAATQSEEKESSSTVRVGPQLASQEGLESAQLKIVKCADQSNLSGAVVDYGDSSSKDICWTVESSGEEMNEEDKYTNLFLKTWGSRNGNWSTAQSDWKSLCMQGEDKWVFASVGEGKEYLGLCSSSVSSSDQVWISIEGKDSSKLSIQHCKGDCWKREETGSPRQLKEKSGNWKNFQFRTQNILESAS</sequence>
<dbReference type="HOGENOM" id="CLU_107062_1_0_14"/>
<protein>
    <submittedName>
        <fullName evidence="1">Uncharacterized protein</fullName>
    </submittedName>
</protein>
<proteinExistence type="predicted"/>
<dbReference type="KEGG" id="mhb:MHM_04320"/>
<gene>
    <name evidence="1" type="ORF">MHM_04320</name>
</gene>
<dbReference type="OrthoDB" id="6192129at2"/>
<dbReference type="AlphaFoldDB" id="G8C3Q2"/>
<organism evidence="1">
    <name type="scientific">Candidatus Mycoplasma haematominutum 'Birmingham 1'</name>
    <dbReference type="NCBI Taxonomy" id="1116213"/>
    <lineage>
        <taxon>Bacteria</taxon>
        <taxon>Bacillati</taxon>
        <taxon>Mycoplasmatota</taxon>
        <taxon>Mollicutes</taxon>
        <taxon>Mycoplasmataceae</taxon>
        <taxon>Mycoplasma</taxon>
    </lineage>
</organism>
<reference evidence="1" key="2">
    <citation type="submission" date="2011-11" db="EMBL/GenBank/DDBJ databases">
        <authorList>
            <person name="Barker E."/>
        </authorList>
    </citation>
    <scope>NUCLEOTIDE SEQUENCE</scope>
    <source>
        <strain evidence="1">Birmingham 1</strain>
    </source>
</reference>
<accession>G8C3Q2</accession>
<dbReference type="EMBL" id="HE613254">
    <property type="protein sequence ID" value="CCE66950.1"/>
    <property type="molecule type" value="Genomic_DNA"/>
</dbReference>